<sequence>MTRQQHQRINQTLISPSLPPTFLTHSLLYPNTHLKKSSSNGCQLHLHPKTQSTSIISVLHFLYFSDHLFTVTILWSRIPSSFSKEKMLRPRVRVGVGCSVSFSIG</sequence>
<keyword evidence="2" id="KW-1185">Reference proteome</keyword>
<dbReference type="EMBL" id="CM042052">
    <property type="protein sequence ID" value="KAI3718348.1"/>
    <property type="molecule type" value="Genomic_DNA"/>
</dbReference>
<comment type="caution">
    <text evidence="1">The sequence shown here is derived from an EMBL/GenBank/DDBJ whole genome shotgun (WGS) entry which is preliminary data.</text>
</comment>
<evidence type="ECO:0000313" key="2">
    <source>
        <dbReference type="Proteomes" id="UP001055879"/>
    </source>
</evidence>
<reference evidence="1 2" key="2">
    <citation type="journal article" date="2022" name="Mol. Ecol. Resour.">
        <title>The genomes of chicory, endive, great burdock and yacon provide insights into Asteraceae paleo-polyploidization history and plant inulin production.</title>
        <authorList>
            <person name="Fan W."/>
            <person name="Wang S."/>
            <person name="Wang H."/>
            <person name="Wang A."/>
            <person name="Jiang F."/>
            <person name="Liu H."/>
            <person name="Zhao H."/>
            <person name="Xu D."/>
            <person name="Zhang Y."/>
        </authorList>
    </citation>
    <scope>NUCLEOTIDE SEQUENCE [LARGE SCALE GENOMIC DNA]</scope>
    <source>
        <strain evidence="2">cv. Niubang</strain>
    </source>
</reference>
<gene>
    <name evidence="1" type="ORF">L6452_19215</name>
</gene>
<organism evidence="1 2">
    <name type="scientific">Arctium lappa</name>
    <name type="common">Greater burdock</name>
    <name type="synonym">Lappa major</name>
    <dbReference type="NCBI Taxonomy" id="4217"/>
    <lineage>
        <taxon>Eukaryota</taxon>
        <taxon>Viridiplantae</taxon>
        <taxon>Streptophyta</taxon>
        <taxon>Embryophyta</taxon>
        <taxon>Tracheophyta</taxon>
        <taxon>Spermatophyta</taxon>
        <taxon>Magnoliopsida</taxon>
        <taxon>eudicotyledons</taxon>
        <taxon>Gunneridae</taxon>
        <taxon>Pentapetalae</taxon>
        <taxon>asterids</taxon>
        <taxon>campanulids</taxon>
        <taxon>Asterales</taxon>
        <taxon>Asteraceae</taxon>
        <taxon>Carduoideae</taxon>
        <taxon>Cardueae</taxon>
        <taxon>Arctiinae</taxon>
        <taxon>Arctium</taxon>
    </lineage>
</organism>
<reference evidence="2" key="1">
    <citation type="journal article" date="2022" name="Mol. Ecol. Resour.">
        <title>The genomes of chicory, endive, great burdock and yacon provide insights into Asteraceae palaeo-polyploidization history and plant inulin production.</title>
        <authorList>
            <person name="Fan W."/>
            <person name="Wang S."/>
            <person name="Wang H."/>
            <person name="Wang A."/>
            <person name="Jiang F."/>
            <person name="Liu H."/>
            <person name="Zhao H."/>
            <person name="Xu D."/>
            <person name="Zhang Y."/>
        </authorList>
    </citation>
    <scope>NUCLEOTIDE SEQUENCE [LARGE SCALE GENOMIC DNA]</scope>
    <source>
        <strain evidence="2">cv. Niubang</strain>
    </source>
</reference>
<accession>A0ACB9B8C5</accession>
<evidence type="ECO:0000313" key="1">
    <source>
        <dbReference type="EMBL" id="KAI3718348.1"/>
    </source>
</evidence>
<dbReference type="Proteomes" id="UP001055879">
    <property type="component" value="Linkage Group LG06"/>
</dbReference>
<protein>
    <submittedName>
        <fullName evidence="1">Uncharacterized protein</fullName>
    </submittedName>
</protein>
<proteinExistence type="predicted"/>
<name>A0ACB9B8C5_ARCLA</name>